<dbReference type="SUPFAM" id="SSF52540">
    <property type="entry name" value="P-loop containing nucleoside triphosphate hydrolases"/>
    <property type="match status" value="1"/>
</dbReference>
<dbReference type="RefSeq" id="XP_011682895.1">
    <property type="nucleotide sequence ID" value="XM_011684593.2"/>
</dbReference>
<dbReference type="InterPro" id="IPR001609">
    <property type="entry name" value="Myosin_head_motor_dom-like"/>
</dbReference>
<dbReference type="FunFam" id="1.20.5.4820:FF:000002">
    <property type="entry name" value="Myosin heavy chain 10"/>
    <property type="match status" value="1"/>
</dbReference>
<dbReference type="Gene3D" id="1.20.58.530">
    <property type="match status" value="1"/>
</dbReference>
<dbReference type="Proteomes" id="UP000007110">
    <property type="component" value="Unassembled WGS sequence"/>
</dbReference>
<dbReference type="FunFam" id="1.10.10.820:FF:000001">
    <property type="entry name" value="Myosin heavy chain"/>
    <property type="match status" value="1"/>
</dbReference>
<dbReference type="FunFam" id="3.40.850.10:FF:000024">
    <property type="entry name" value="Myosin heavy chain, isoform J"/>
    <property type="match status" value="1"/>
</dbReference>
<dbReference type="InterPro" id="IPR027417">
    <property type="entry name" value="P-loop_NTPase"/>
</dbReference>
<evidence type="ECO:0008006" key="15">
    <source>
        <dbReference type="Google" id="ProtNLM"/>
    </source>
</evidence>
<dbReference type="EnsemblMetazoa" id="XM_011684593">
    <property type="protein sequence ID" value="XP_011682895"/>
    <property type="gene ID" value="LOC580674"/>
</dbReference>
<dbReference type="PROSITE" id="PS50096">
    <property type="entry name" value="IQ"/>
    <property type="match status" value="1"/>
</dbReference>
<feature type="coiled-coil region" evidence="9">
    <location>
        <begin position="1484"/>
        <end position="1567"/>
    </location>
</feature>
<dbReference type="InterPro" id="IPR004009">
    <property type="entry name" value="SH3_Myosin"/>
</dbReference>
<dbReference type="Gene3D" id="1.20.120.720">
    <property type="entry name" value="Myosin VI head, motor domain, U50 subdomain"/>
    <property type="match status" value="1"/>
</dbReference>
<evidence type="ECO:0000256" key="3">
    <source>
        <dbReference type="ARBA" id="ARBA00022840"/>
    </source>
</evidence>
<dbReference type="PANTHER" id="PTHR45615:SF27">
    <property type="entry name" value="MYOSIN HEAVY CHAIN, MUSCLE"/>
    <property type="match status" value="1"/>
</dbReference>
<evidence type="ECO:0000256" key="5">
    <source>
        <dbReference type="ARBA" id="ARBA00023123"/>
    </source>
</evidence>
<dbReference type="Gene3D" id="1.20.5.4820">
    <property type="match status" value="1"/>
</dbReference>
<sequence length="1980" mass="227020">MADESDQYLQVGKKAQLESQAQSFDGKKMCWINDDKQGYIKCEILSTKGEECTVKTATGKQVTVKKDDTQQMNPPKFEKIEDMAGMTYLNEASVLENLRQRYYSGLIYTYSGLFCVAINPYRRLPIYTDKVVMLYKGKRRTEMPPHVYSIADNAYHDMLQNHENQSMLITGESGAGKTENTKKVIQYFANIASVSTGGKLQQDTPEGGKKGNLEDQVIQTNPPLEAFGNAKTIRNDNSSRFGKFIRIHFGTSGKLAGADIETYLLEKSRVIRQNGVERSYHIFYQICSGYRQDVLDTLLLEKGCKTYCFQNQGEVEIDGVDDVEEFKLTDDALDVLGFSFEEKMSMYKMCATIMHFGNVEWKQRPREEQAEIESTTIIDKVAFLFGINPQELVKNLLKPRIKVGNEYVSQGRTKAQVVYSVGALAKAIYNRLFSWLVQRVNKTLATKATKAFFIGVLDIAGFEIFDFNTFEQICINLTNEKLQQFFNHHMFVLEQEEYKREGINWVFIDFGLDLQDTITLIEGQMGVFAMLEEECMFPKATDFTFLEKLLKQHANNAKITKPSVGGKNVKKHAVHFEIHHYAGTVDYNVESWLDKNKDPLNEAVVELFRKSTDELLATIFTDAAAAAGRGRGSGRKKGGSFQTVSALHREQLTRLLATLYNTQPHFVRCIIPNEKKAPGVIDAFLVLHQLACNGVLEGIRICRKGFPNRLPFGEFKQRYAILAPSAIPQGFLDSRKASDMLLKALPLEENEFRMGHTKVFFRAGVLGKLEEWRDDRLAEIISMIQAQIRGYLGRIEFKKMLDQKLGLGVIQRNLRKYLILRNWGWWRLYTKVKPLLNVARAEDEMKAKDDVIKKAKELLKKEGDARKAMEEKNADLLKEKADLLAQLNSEAESSAEIEEKFTKMMSLKADLQTQLTDLQDRLEEEEDAGASASAARRKLEQESSELKRDIEDLEISLTKSEEEKKQKDAAIRSLNDDIAAQDEVIGKLSKEKANLEEEHNKTLDALAQEEEKANHLSKVKAKLEASVDELEDGLEHEKKIRADVEKVKRKLEGDLKMTQETVEELEHAKREAEESIKKRDFEVSQLNTRLEDEQSLVAQLQRKIKELQARIEELEEELEAERQNRAKAEKQRADVTRELEDLGDRLEEQGGATAAQIEVNKRREAELSKLKREIEDQIVQHESVASQLRKKHTDSVAELTENLESVNRNKSKMEKERTQLRVELEDVSSNMDYITKAKLNAEKSCHQLESQLSEANAALNERDRAINDLQNSKSRLGSENSDLARQLEDLENQLSQLNKTRMSLSMQMEEYKRSSDEESRAKNSLASQLRQLQADNDQLRDQVEEESEARAEVQRILTKVNGELNQMRAKFDGEAVQRAEELEEAKRKLMIRLAQVEEELSSALSKNGSLEKTKARLTGEVEDLQLDLERSNQLCATLEKKQRNFDKDLAVWKEKCESLAVELDMSQREARTYSTELFKVKNSYEESLEVIVNVRRDNKSLQDEIQDLTDQLGEGGKNCHELQKLVKRLELEKDELRVALEEAEAHLEAEEAKVIRAQLEITQVKQECDRRIIEKDEEFEITRKNHERSMESMQASLEAELKAKSDAQRLKKKLEGEVNDLEIQLDHANRNSAEAIKTIKKLQMQVKELQATVDEETRAREDMRDQLQITERRSMMLIQELEEVRSALETTERLRKLAEGDLQDANDRLAEVSAQNHVLSNQRRKAEAELQTLTAELEDAINEARNNDDNAKKAIADATRLADELRTEQEHSVQIEKFRKSLEVQIKDMQVRLDEAEAAALKGGRRTIEKLEARLRDLEGELEMEARRRSDAEKAVRRQERRVKEIIFQSEEDRKITERIQESCDKLTIKCKTLKRQLEESEENVNQNLAKYRNAQRDLEDYEERVELAETQVNKYRAKQRSQVTTSTRVSSGGYSPYSSFRRVSRSSSVLSAFSARGDVSTPSLRGDSNHEINHQAKKE</sequence>
<dbReference type="Gene3D" id="2.30.30.360">
    <property type="entry name" value="Myosin S1 fragment, N-terminal"/>
    <property type="match status" value="1"/>
</dbReference>
<keyword evidence="3 8" id="KW-0067">ATP-binding</keyword>
<dbReference type="PROSITE" id="PS51844">
    <property type="entry name" value="SH3_LIKE"/>
    <property type="match status" value="1"/>
</dbReference>
<dbReference type="InParanoid" id="A0A7M7HQH9"/>
<dbReference type="Pfam" id="PF02736">
    <property type="entry name" value="Myosin_N"/>
    <property type="match status" value="1"/>
</dbReference>
<evidence type="ECO:0000256" key="2">
    <source>
        <dbReference type="ARBA" id="ARBA00022741"/>
    </source>
</evidence>
<dbReference type="Pfam" id="PF00063">
    <property type="entry name" value="Myosin_head"/>
    <property type="match status" value="1"/>
</dbReference>
<dbReference type="FunFam" id="1.20.5.370:FF:000008">
    <property type="entry name" value="Myosin heavy chain"/>
    <property type="match status" value="1"/>
</dbReference>
<protein>
    <recommendedName>
        <fullName evidence="15">Myosin heavy chain</fullName>
    </recommendedName>
</protein>
<dbReference type="CDD" id="cd01377">
    <property type="entry name" value="MYSc_class_II"/>
    <property type="match status" value="1"/>
</dbReference>
<dbReference type="PRINTS" id="PR00193">
    <property type="entry name" value="MYOSINHEAVY"/>
</dbReference>
<dbReference type="GeneID" id="580674"/>
<name>A0A7M7HQH9_STRPU</name>
<feature type="binding site" evidence="8">
    <location>
        <begin position="171"/>
        <end position="178"/>
    </location>
    <ligand>
        <name>ATP</name>
        <dbReference type="ChEBI" id="CHEBI:30616"/>
    </ligand>
</feature>
<feature type="compositionally biased region" description="Basic and acidic residues" evidence="10">
    <location>
        <begin position="1337"/>
        <end position="1346"/>
    </location>
</feature>
<feature type="compositionally biased region" description="Basic and acidic residues" evidence="10">
    <location>
        <begin position="1968"/>
        <end position="1980"/>
    </location>
</feature>
<evidence type="ECO:0000313" key="13">
    <source>
        <dbReference type="EnsemblMetazoa" id="XP_011682895"/>
    </source>
</evidence>
<dbReference type="Pfam" id="PF01576">
    <property type="entry name" value="Myosin_tail_1"/>
    <property type="match status" value="1"/>
</dbReference>
<dbReference type="OMA" id="NMEQCQN"/>
<keyword evidence="5 8" id="KW-0518">Myosin</keyword>
<dbReference type="GO" id="GO:0009653">
    <property type="term" value="P:anatomical structure morphogenesis"/>
    <property type="evidence" value="ECO:0007669"/>
    <property type="project" value="UniProtKB-ARBA"/>
</dbReference>
<dbReference type="InterPro" id="IPR036961">
    <property type="entry name" value="Kinesin_motor_dom_sf"/>
</dbReference>
<evidence type="ECO:0000256" key="9">
    <source>
        <dbReference type="SAM" id="Coils"/>
    </source>
</evidence>
<feature type="compositionally biased region" description="Basic and acidic residues" evidence="10">
    <location>
        <begin position="1309"/>
        <end position="1321"/>
    </location>
</feature>
<dbReference type="PANTHER" id="PTHR45615">
    <property type="entry name" value="MYOSIN HEAVY CHAIN, NON-MUSCLE"/>
    <property type="match status" value="1"/>
</dbReference>
<reference evidence="14" key="1">
    <citation type="submission" date="2015-02" db="EMBL/GenBank/DDBJ databases">
        <title>Genome sequencing for Strongylocentrotus purpuratus.</title>
        <authorList>
            <person name="Murali S."/>
            <person name="Liu Y."/>
            <person name="Vee V."/>
            <person name="English A."/>
            <person name="Wang M."/>
            <person name="Skinner E."/>
            <person name="Han Y."/>
            <person name="Muzny D.M."/>
            <person name="Worley K.C."/>
            <person name="Gibbs R.A."/>
        </authorList>
    </citation>
    <scope>NUCLEOTIDE SEQUENCE</scope>
</reference>
<organism evidence="13 14">
    <name type="scientific">Strongylocentrotus purpuratus</name>
    <name type="common">Purple sea urchin</name>
    <dbReference type="NCBI Taxonomy" id="7668"/>
    <lineage>
        <taxon>Eukaryota</taxon>
        <taxon>Metazoa</taxon>
        <taxon>Echinodermata</taxon>
        <taxon>Eleutherozoa</taxon>
        <taxon>Echinozoa</taxon>
        <taxon>Echinoidea</taxon>
        <taxon>Euechinoidea</taxon>
        <taxon>Echinacea</taxon>
        <taxon>Camarodonta</taxon>
        <taxon>Echinidea</taxon>
        <taxon>Strongylocentrotidae</taxon>
        <taxon>Strongylocentrotus</taxon>
    </lineage>
</organism>
<comment type="similarity">
    <text evidence="1 8">Belongs to the TRAFAC class myosin-kinesin ATPase superfamily. Myosin family.</text>
</comment>
<dbReference type="GO" id="GO:0040011">
    <property type="term" value="P:locomotion"/>
    <property type="evidence" value="ECO:0007669"/>
    <property type="project" value="UniProtKB-ARBA"/>
</dbReference>
<evidence type="ECO:0000256" key="7">
    <source>
        <dbReference type="ARBA" id="ARBA00023203"/>
    </source>
</evidence>
<dbReference type="GO" id="GO:0000146">
    <property type="term" value="F:microfilament motor activity"/>
    <property type="evidence" value="ECO:0000318"/>
    <property type="project" value="GO_Central"/>
</dbReference>
<dbReference type="GO" id="GO:0008307">
    <property type="term" value="F:structural constituent of muscle"/>
    <property type="evidence" value="ECO:0007669"/>
    <property type="project" value="UniProtKB-ARBA"/>
</dbReference>
<dbReference type="InterPro" id="IPR002928">
    <property type="entry name" value="Myosin_tail"/>
</dbReference>
<evidence type="ECO:0000259" key="11">
    <source>
        <dbReference type="PROSITE" id="PS51456"/>
    </source>
</evidence>
<dbReference type="GO" id="GO:0051015">
    <property type="term" value="F:actin filament binding"/>
    <property type="evidence" value="ECO:0000318"/>
    <property type="project" value="GO_Central"/>
</dbReference>
<dbReference type="FunFam" id="1.20.5.340:FF:000021">
    <property type="entry name" value="Myosin heavy chain, isoform G"/>
    <property type="match status" value="1"/>
</dbReference>
<keyword evidence="2 8" id="KW-0547">Nucleotide-binding</keyword>
<dbReference type="GO" id="GO:0030154">
    <property type="term" value="P:cell differentiation"/>
    <property type="evidence" value="ECO:0007669"/>
    <property type="project" value="UniProtKB-ARBA"/>
</dbReference>
<feature type="compositionally biased region" description="Basic and acidic residues" evidence="10">
    <location>
        <begin position="937"/>
        <end position="950"/>
    </location>
</feature>
<dbReference type="EnsemblMetazoa" id="XM_011684592">
    <property type="protein sequence ID" value="XP_011682894"/>
    <property type="gene ID" value="LOC580674"/>
</dbReference>
<keyword evidence="7 8" id="KW-0009">Actin-binding</keyword>
<dbReference type="SMART" id="SM00242">
    <property type="entry name" value="MYSc"/>
    <property type="match status" value="1"/>
</dbReference>
<feature type="region of interest" description="Disordered" evidence="10">
    <location>
        <begin position="1916"/>
        <end position="1980"/>
    </location>
</feature>
<dbReference type="PROSITE" id="PS51456">
    <property type="entry name" value="MYOSIN_MOTOR"/>
    <property type="match status" value="1"/>
</dbReference>
<dbReference type="Gene3D" id="1.10.10.820">
    <property type="match status" value="1"/>
</dbReference>
<dbReference type="Gene3D" id="1.20.5.340">
    <property type="match status" value="5"/>
</dbReference>
<dbReference type="GO" id="GO:0032982">
    <property type="term" value="C:myosin filament"/>
    <property type="evidence" value="ECO:0000318"/>
    <property type="project" value="GO_Central"/>
</dbReference>
<dbReference type="OrthoDB" id="312459at2759"/>
<evidence type="ECO:0000313" key="14">
    <source>
        <dbReference type="Proteomes" id="UP000007110"/>
    </source>
</evidence>
<dbReference type="GO" id="GO:0005524">
    <property type="term" value="F:ATP binding"/>
    <property type="evidence" value="ECO:0007669"/>
    <property type="project" value="UniProtKB-UniRule"/>
</dbReference>
<dbReference type="GO" id="GO:0016460">
    <property type="term" value="C:myosin II complex"/>
    <property type="evidence" value="ECO:0000318"/>
    <property type="project" value="GO_Central"/>
</dbReference>
<dbReference type="FunFam" id="2.30.30.360:FF:000001">
    <property type="entry name" value="Myosin heavy chain"/>
    <property type="match status" value="1"/>
</dbReference>
<reference evidence="13" key="2">
    <citation type="submission" date="2021-01" db="UniProtKB">
        <authorList>
            <consortium name="EnsemblMetazoa"/>
        </authorList>
    </citation>
    <scope>IDENTIFICATION</scope>
</reference>
<feature type="region of interest" description="Disordered" evidence="10">
    <location>
        <begin position="1298"/>
        <end position="1346"/>
    </location>
</feature>
<feature type="region of interest" description="Disordered" evidence="10">
    <location>
        <begin position="922"/>
        <end position="976"/>
    </location>
</feature>
<keyword evidence="14" id="KW-1185">Reference proteome</keyword>
<dbReference type="GO" id="GO:0030036">
    <property type="term" value="P:actin cytoskeleton organization"/>
    <property type="evidence" value="ECO:0007669"/>
    <property type="project" value="UniProtKB-ARBA"/>
</dbReference>
<evidence type="ECO:0000256" key="6">
    <source>
        <dbReference type="ARBA" id="ARBA00023175"/>
    </source>
</evidence>
<feature type="compositionally biased region" description="Basic and acidic residues" evidence="10">
    <location>
        <begin position="959"/>
        <end position="970"/>
    </location>
</feature>
<feature type="region of interest" description="Actin-binding" evidence="8">
    <location>
        <begin position="652"/>
        <end position="674"/>
    </location>
</feature>
<evidence type="ECO:0000256" key="8">
    <source>
        <dbReference type="PROSITE-ProRule" id="PRU00782"/>
    </source>
</evidence>
<dbReference type="Gene3D" id="3.40.850.10">
    <property type="entry name" value="Kinesin motor domain"/>
    <property type="match status" value="1"/>
</dbReference>
<feature type="compositionally biased region" description="Low complexity" evidence="10">
    <location>
        <begin position="1921"/>
        <end position="1957"/>
    </location>
</feature>
<dbReference type="InterPro" id="IPR014751">
    <property type="entry name" value="XRCC4-like_C"/>
</dbReference>
<proteinExistence type="inferred from homology"/>
<evidence type="ECO:0000256" key="4">
    <source>
        <dbReference type="ARBA" id="ARBA00023054"/>
    </source>
</evidence>
<dbReference type="SUPFAM" id="SSF90257">
    <property type="entry name" value="Myosin rod fragments"/>
    <property type="match status" value="6"/>
</dbReference>
<dbReference type="FunCoup" id="A0A7M7HQH9">
    <property type="interactions" value="147"/>
</dbReference>
<accession>A0A7M7HQH9</accession>
<dbReference type="RefSeq" id="XP_011682894.1">
    <property type="nucleotide sequence ID" value="XM_011684592.2"/>
</dbReference>
<dbReference type="GO" id="GO:0005737">
    <property type="term" value="C:cytoplasm"/>
    <property type="evidence" value="ECO:0000318"/>
    <property type="project" value="GO_Central"/>
</dbReference>
<dbReference type="InterPro" id="IPR008989">
    <property type="entry name" value="Myosin_S1_N"/>
</dbReference>
<dbReference type="FunFam" id="1.20.120.720:FF:000001">
    <property type="entry name" value="Myosin heavy chain, muscle"/>
    <property type="match status" value="1"/>
</dbReference>
<evidence type="ECO:0000259" key="12">
    <source>
        <dbReference type="PROSITE" id="PS51844"/>
    </source>
</evidence>
<dbReference type="FunFam" id="1.20.58.530:FF:000001">
    <property type="entry name" value="Myosin heavy chain"/>
    <property type="match status" value="1"/>
</dbReference>
<evidence type="ECO:0000256" key="10">
    <source>
        <dbReference type="SAM" id="MobiDB-lite"/>
    </source>
</evidence>
<feature type="domain" description="Myosin N-terminal SH3-like" evidence="12">
    <location>
        <begin position="25"/>
        <end position="74"/>
    </location>
</feature>
<dbReference type="Gene3D" id="1.20.5.370">
    <property type="match status" value="4"/>
</dbReference>
<keyword evidence="4 9" id="KW-0175">Coiled coil</keyword>
<evidence type="ECO:0000256" key="1">
    <source>
        <dbReference type="ARBA" id="ARBA00008314"/>
    </source>
</evidence>
<feature type="compositionally biased region" description="Polar residues" evidence="10">
    <location>
        <begin position="1322"/>
        <end position="1336"/>
    </location>
</feature>
<feature type="domain" description="Myosin motor" evidence="11">
    <location>
        <begin position="78"/>
        <end position="774"/>
    </location>
</feature>
<keyword evidence="6 8" id="KW-0505">Motor protein</keyword>